<dbReference type="InterPro" id="IPR001680">
    <property type="entry name" value="WD40_rpt"/>
</dbReference>
<organism evidence="10 11">
    <name type="scientific">Ectocarpus siliculosus</name>
    <name type="common">Brown alga</name>
    <name type="synonym">Conferva siliculosa</name>
    <dbReference type="NCBI Taxonomy" id="2880"/>
    <lineage>
        <taxon>Eukaryota</taxon>
        <taxon>Sar</taxon>
        <taxon>Stramenopiles</taxon>
        <taxon>Ochrophyta</taxon>
        <taxon>PX clade</taxon>
        <taxon>Phaeophyceae</taxon>
        <taxon>Ectocarpales</taxon>
        <taxon>Ectocarpaceae</taxon>
        <taxon>Ectocarpus</taxon>
    </lineage>
</organism>
<evidence type="ECO:0000259" key="8">
    <source>
        <dbReference type="Pfam" id="PF23097"/>
    </source>
</evidence>
<comment type="subcellular location">
    <subcellularLocation>
        <location evidence="1">Nucleus</location>
        <location evidence="1">Nucleolus</location>
    </subcellularLocation>
</comment>
<dbReference type="GO" id="GO:0030686">
    <property type="term" value="C:90S preribosome"/>
    <property type="evidence" value="ECO:0007669"/>
    <property type="project" value="TreeGrafter"/>
</dbReference>
<dbReference type="STRING" id="2880.D7G3M9"/>
<sequence>MSGMQVSTFHGVKIYNLSSGKTLPQWLSEKKRRSLSKDVEYRRRIELLQDFDFPTASQKVCVSPDAQYVIVAGTYPPQIKVFEVADLSMKFERHLDCEAVDFMPLAEGYEKLAFLLADRTLAFHAGYGKHHSVRIPRFGRSLAYQRETCDMMVGCGDGEIHRFNLDQGRFRTAMTLPSGSSSSQGNPTAGINKIELCVAHQLLAAGTDDGFVHLWDSRQGQSGGGRAVASLDLRDSVDAAAVTAAEQTLGGFQVSSVAFDTDGLTMGVGTSSAHCLTFDLRSSRPTFVKEHQYGLPITGIKFHQGTERRVLSSDAKTVKIWNRDDGAVVTNVETPADINDVCVAHDARGDSGLLLMATEQSRVLSYYVPALGPAPRWCSFLDVLTEELEEEQEASVYEDYKFVTTAEVEELGVSNLVGTPLLRGYMHGYFMDMKLYTRLKAVSEPFAYEEYRKKKVKEKMEEKTKSRISIRTNLPKVNRAMAERLLDKAESGDKKKRKAKLEGEEGGGGGGGGGAVSSSNPLGDDRFGAMFESAEFEVDPESEEYARAHPTSVIANKMRQKTEDEAESEDDAIEDRFTKVGGINKGTSGRDGSPLAGRDSEAGSSSSDGGFSEEEGERGDGAAGSDSDGSATGRAGKVRKKDDVVPRKKRGRDGKTTKGGKQSRAKPGFYELNDEEDAATAAVGLGGSRDKQAQAQRRSLVR</sequence>
<evidence type="ECO:0000259" key="9">
    <source>
        <dbReference type="Pfam" id="PF23098"/>
    </source>
</evidence>
<feature type="domain" description="Nucleolar protein 10-like second" evidence="8">
    <location>
        <begin position="396"/>
        <end position="443"/>
    </location>
</feature>
<dbReference type="GO" id="GO:0000462">
    <property type="term" value="P:maturation of SSU-rRNA from tricistronic rRNA transcript (SSU-rRNA, 5.8S rRNA, LSU-rRNA)"/>
    <property type="evidence" value="ECO:0007669"/>
    <property type="project" value="TreeGrafter"/>
</dbReference>
<dbReference type="InterPro" id="IPR040382">
    <property type="entry name" value="NOL10/Enp2"/>
</dbReference>
<dbReference type="InterPro" id="IPR056551">
    <property type="entry name" value="Beta-prop_NOL10_N"/>
</dbReference>
<evidence type="ECO:0000256" key="2">
    <source>
        <dbReference type="ARBA" id="ARBA00005264"/>
    </source>
</evidence>
<dbReference type="OrthoDB" id="273340at2759"/>
<accession>D7G3M9</accession>
<feature type="compositionally biased region" description="Acidic residues" evidence="6">
    <location>
        <begin position="534"/>
        <end position="543"/>
    </location>
</feature>
<dbReference type="Pfam" id="PF08159">
    <property type="entry name" value="NUC153"/>
    <property type="match status" value="1"/>
</dbReference>
<feature type="compositionally biased region" description="Gly residues" evidence="6">
    <location>
        <begin position="506"/>
        <end position="515"/>
    </location>
</feature>
<evidence type="ECO:0000313" key="10">
    <source>
        <dbReference type="EMBL" id="CBJ33561.1"/>
    </source>
</evidence>
<dbReference type="InterPro" id="IPR036322">
    <property type="entry name" value="WD40_repeat_dom_sf"/>
</dbReference>
<dbReference type="Pfam" id="PF23097">
    <property type="entry name" value="NOL10_2nd"/>
    <property type="match status" value="1"/>
</dbReference>
<name>D7G3M9_ECTSI</name>
<evidence type="ECO:0000259" key="7">
    <source>
        <dbReference type="Pfam" id="PF08159"/>
    </source>
</evidence>
<dbReference type="InterPro" id="IPR015943">
    <property type="entry name" value="WD40/YVTN_repeat-like_dom_sf"/>
</dbReference>
<keyword evidence="3" id="KW-0853">WD repeat</keyword>
<feature type="compositionally biased region" description="Low complexity" evidence="6">
    <location>
        <begin position="623"/>
        <end position="635"/>
    </location>
</feature>
<keyword evidence="5" id="KW-0539">Nucleus</keyword>
<dbReference type="EMBL" id="FN648723">
    <property type="protein sequence ID" value="CBJ33561.1"/>
    <property type="molecule type" value="Genomic_DNA"/>
</dbReference>
<dbReference type="SUPFAM" id="SSF50978">
    <property type="entry name" value="WD40 repeat-like"/>
    <property type="match status" value="1"/>
</dbReference>
<feature type="domain" description="NUC153" evidence="7">
    <location>
        <begin position="524"/>
        <end position="551"/>
    </location>
</feature>
<dbReference type="GO" id="GO:0032040">
    <property type="term" value="C:small-subunit processome"/>
    <property type="evidence" value="ECO:0007669"/>
    <property type="project" value="TreeGrafter"/>
</dbReference>
<protein>
    <submittedName>
        <fullName evidence="10">Uncharacterized protein</fullName>
    </submittedName>
</protein>
<comment type="similarity">
    <text evidence="2">Belongs to the WD repeat NOL10/ENP2 family.</text>
</comment>
<dbReference type="Gene3D" id="2.130.10.10">
    <property type="entry name" value="YVTN repeat-like/Quinoprotein amine dehydrogenase"/>
    <property type="match status" value="1"/>
</dbReference>
<feature type="compositionally biased region" description="Acidic residues" evidence="6">
    <location>
        <begin position="564"/>
        <end position="573"/>
    </location>
</feature>
<evidence type="ECO:0000256" key="5">
    <source>
        <dbReference type="ARBA" id="ARBA00023242"/>
    </source>
</evidence>
<dbReference type="SMART" id="SM00320">
    <property type="entry name" value="WD40"/>
    <property type="match status" value="2"/>
</dbReference>
<evidence type="ECO:0000256" key="1">
    <source>
        <dbReference type="ARBA" id="ARBA00004604"/>
    </source>
</evidence>
<reference evidence="10 11" key="1">
    <citation type="journal article" date="2010" name="Nature">
        <title>The Ectocarpus genome and the independent evolution of multicellularity in brown algae.</title>
        <authorList>
            <person name="Cock J.M."/>
            <person name="Sterck L."/>
            <person name="Rouze P."/>
            <person name="Scornet D."/>
            <person name="Allen A.E."/>
            <person name="Amoutzias G."/>
            <person name="Anthouard V."/>
            <person name="Artiguenave F."/>
            <person name="Aury J.M."/>
            <person name="Badger J.H."/>
            <person name="Beszteri B."/>
            <person name="Billiau K."/>
            <person name="Bonnet E."/>
            <person name="Bothwell J.H."/>
            <person name="Bowler C."/>
            <person name="Boyen C."/>
            <person name="Brownlee C."/>
            <person name="Carrano C.J."/>
            <person name="Charrier B."/>
            <person name="Cho G.Y."/>
            <person name="Coelho S.M."/>
            <person name="Collen J."/>
            <person name="Corre E."/>
            <person name="Da Silva C."/>
            <person name="Delage L."/>
            <person name="Delaroque N."/>
            <person name="Dittami S.M."/>
            <person name="Doulbeau S."/>
            <person name="Elias M."/>
            <person name="Farnham G."/>
            <person name="Gachon C.M."/>
            <person name="Gschloessl B."/>
            <person name="Heesch S."/>
            <person name="Jabbari K."/>
            <person name="Jubin C."/>
            <person name="Kawai H."/>
            <person name="Kimura K."/>
            <person name="Kloareg B."/>
            <person name="Kupper F.C."/>
            <person name="Lang D."/>
            <person name="Le Bail A."/>
            <person name="Leblanc C."/>
            <person name="Lerouge P."/>
            <person name="Lohr M."/>
            <person name="Lopez P.J."/>
            <person name="Martens C."/>
            <person name="Maumus F."/>
            <person name="Michel G."/>
            <person name="Miranda-Saavedra D."/>
            <person name="Morales J."/>
            <person name="Moreau H."/>
            <person name="Motomura T."/>
            <person name="Nagasato C."/>
            <person name="Napoli C.A."/>
            <person name="Nelson D.R."/>
            <person name="Nyvall-Collen P."/>
            <person name="Peters A.F."/>
            <person name="Pommier C."/>
            <person name="Potin P."/>
            <person name="Poulain J."/>
            <person name="Quesneville H."/>
            <person name="Read B."/>
            <person name="Rensing S.A."/>
            <person name="Ritter A."/>
            <person name="Rousvoal S."/>
            <person name="Samanta M."/>
            <person name="Samson G."/>
            <person name="Schroeder D.C."/>
            <person name="Segurens B."/>
            <person name="Strittmatter M."/>
            <person name="Tonon T."/>
            <person name="Tregear J.W."/>
            <person name="Valentin K."/>
            <person name="von Dassow P."/>
            <person name="Yamagishi T."/>
            <person name="Van de Peer Y."/>
            <person name="Wincker P."/>
        </authorList>
    </citation>
    <scope>NUCLEOTIDE SEQUENCE [LARGE SCALE GENOMIC DNA]</scope>
    <source>
        <strain evidence="11">Ec32 / CCAP1310/4</strain>
    </source>
</reference>
<keyword evidence="11" id="KW-1185">Reference proteome</keyword>
<evidence type="ECO:0000256" key="4">
    <source>
        <dbReference type="ARBA" id="ARBA00022737"/>
    </source>
</evidence>
<dbReference type="Pfam" id="PF23098">
    <property type="entry name" value="Beta-prop_NOL10_N"/>
    <property type="match status" value="1"/>
</dbReference>
<evidence type="ECO:0000256" key="6">
    <source>
        <dbReference type="SAM" id="MobiDB-lite"/>
    </source>
</evidence>
<feature type="region of interest" description="Disordered" evidence="6">
    <location>
        <begin position="486"/>
        <end position="702"/>
    </location>
</feature>
<feature type="domain" description="Nucleolar protein 10-like N-terminal" evidence="9">
    <location>
        <begin position="4"/>
        <end position="392"/>
    </location>
</feature>
<dbReference type="PANTHER" id="PTHR14927">
    <property type="entry name" value="NUCLEOLAR PROTEIN 10"/>
    <property type="match status" value="1"/>
</dbReference>
<dbReference type="InterPro" id="IPR056550">
    <property type="entry name" value="NOL10_2nd"/>
</dbReference>
<keyword evidence="4" id="KW-0677">Repeat</keyword>
<feature type="compositionally biased region" description="Polar residues" evidence="6">
    <location>
        <begin position="693"/>
        <end position="702"/>
    </location>
</feature>
<dbReference type="OMA" id="GYFMDVR"/>
<gene>
    <name evidence="10" type="ORF">Esi_0513_0011</name>
</gene>
<evidence type="ECO:0000256" key="3">
    <source>
        <dbReference type="ARBA" id="ARBA00022574"/>
    </source>
</evidence>
<dbReference type="eggNOG" id="KOG2321">
    <property type="taxonomic scope" value="Eukaryota"/>
</dbReference>
<evidence type="ECO:0000313" key="11">
    <source>
        <dbReference type="Proteomes" id="UP000002630"/>
    </source>
</evidence>
<dbReference type="Proteomes" id="UP000002630">
    <property type="component" value="Linkage Group LG25"/>
</dbReference>
<dbReference type="AlphaFoldDB" id="D7G3M9"/>
<dbReference type="InterPro" id="IPR012580">
    <property type="entry name" value="NUC153"/>
</dbReference>
<dbReference type="EMBL" id="FN649750">
    <property type="protein sequence ID" value="CBJ33561.1"/>
    <property type="molecule type" value="Genomic_DNA"/>
</dbReference>
<dbReference type="FunCoup" id="D7G3M9">
    <property type="interactions" value="578"/>
</dbReference>
<dbReference type="InParanoid" id="D7G3M9"/>
<dbReference type="PANTHER" id="PTHR14927:SF0">
    <property type="entry name" value="NUCLEOLAR PROTEIN 10"/>
    <property type="match status" value="1"/>
</dbReference>
<proteinExistence type="inferred from homology"/>